<dbReference type="InterPro" id="IPR036388">
    <property type="entry name" value="WH-like_DNA-bd_sf"/>
</dbReference>
<dbReference type="PANTHER" id="PTHR44688:SF16">
    <property type="entry name" value="DNA-BINDING TRANSCRIPTIONAL ACTIVATOR DEVR_DOSR"/>
    <property type="match status" value="1"/>
</dbReference>
<dbReference type="Gene3D" id="3.40.50.2300">
    <property type="match status" value="1"/>
</dbReference>
<dbReference type="GO" id="GO:0003677">
    <property type="term" value="F:DNA binding"/>
    <property type="evidence" value="ECO:0007669"/>
    <property type="project" value="UniProtKB-KW"/>
</dbReference>
<evidence type="ECO:0000256" key="2">
    <source>
        <dbReference type="ARBA" id="ARBA00023125"/>
    </source>
</evidence>
<dbReference type="Pfam" id="PF00196">
    <property type="entry name" value="GerE"/>
    <property type="match status" value="1"/>
</dbReference>
<evidence type="ECO:0000313" key="6">
    <source>
        <dbReference type="EMBL" id="OEE74796.1"/>
    </source>
</evidence>
<evidence type="ECO:0000259" key="5">
    <source>
        <dbReference type="PROSITE" id="PS50043"/>
    </source>
</evidence>
<dbReference type="InterPro" id="IPR000792">
    <property type="entry name" value="Tscrpt_reg_LuxR_C"/>
</dbReference>
<organism evidence="6 7">
    <name type="scientific">Vibrio genomosp. F6 str. FF-238</name>
    <dbReference type="NCBI Taxonomy" id="1191298"/>
    <lineage>
        <taxon>Bacteria</taxon>
        <taxon>Pseudomonadati</taxon>
        <taxon>Pseudomonadota</taxon>
        <taxon>Gammaproteobacteria</taxon>
        <taxon>Vibrionales</taxon>
        <taxon>Vibrionaceae</taxon>
        <taxon>Vibrio</taxon>
    </lineage>
</organism>
<dbReference type="InterPro" id="IPR016032">
    <property type="entry name" value="Sig_transdc_resp-reg_C-effctor"/>
</dbReference>
<dbReference type="GO" id="GO:0006355">
    <property type="term" value="P:regulation of DNA-templated transcription"/>
    <property type="evidence" value="ECO:0007669"/>
    <property type="project" value="InterPro"/>
</dbReference>
<protein>
    <recommendedName>
        <fullName evidence="5">HTH luxR-type domain-containing protein</fullName>
    </recommendedName>
</protein>
<dbReference type="CDD" id="cd06170">
    <property type="entry name" value="LuxR_C_like"/>
    <property type="match status" value="1"/>
</dbReference>
<evidence type="ECO:0000256" key="4">
    <source>
        <dbReference type="SAM" id="MobiDB-lite"/>
    </source>
</evidence>
<comment type="caution">
    <text evidence="6">The sequence shown here is derived from an EMBL/GenBank/DDBJ whole genome shotgun (WGS) entry which is preliminary data.</text>
</comment>
<proteinExistence type="predicted"/>
<accession>A0A1E5CWS8</accession>
<feature type="region of interest" description="Disordered" evidence="4">
    <location>
        <begin position="210"/>
        <end position="238"/>
    </location>
</feature>
<evidence type="ECO:0000256" key="1">
    <source>
        <dbReference type="ARBA" id="ARBA00023015"/>
    </source>
</evidence>
<keyword evidence="1" id="KW-0805">Transcription regulation</keyword>
<dbReference type="RefSeq" id="WP_017051645.1">
    <property type="nucleotide sequence ID" value="NZ_AJYW02000178.1"/>
</dbReference>
<keyword evidence="7" id="KW-1185">Reference proteome</keyword>
<dbReference type="Gene3D" id="1.10.10.10">
    <property type="entry name" value="Winged helix-like DNA-binding domain superfamily/Winged helix DNA-binding domain"/>
    <property type="match status" value="1"/>
</dbReference>
<evidence type="ECO:0000313" key="7">
    <source>
        <dbReference type="Proteomes" id="UP000094165"/>
    </source>
</evidence>
<feature type="compositionally biased region" description="Polar residues" evidence="4">
    <location>
        <begin position="210"/>
        <end position="228"/>
    </location>
</feature>
<dbReference type="EMBL" id="AJYW02000178">
    <property type="protein sequence ID" value="OEE74796.1"/>
    <property type="molecule type" value="Genomic_DNA"/>
</dbReference>
<gene>
    <name evidence="6" type="ORF">A130_17570</name>
</gene>
<dbReference type="PRINTS" id="PR00038">
    <property type="entry name" value="HTHLUXR"/>
</dbReference>
<keyword evidence="2" id="KW-0238">DNA-binding</keyword>
<dbReference type="Pfam" id="PF21155">
    <property type="entry name" value="VpsT-like_REC"/>
    <property type="match status" value="1"/>
</dbReference>
<dbReference type="PANTHER" id="PTHR44688">
    <property type="entry name" value="DNA-BINDING TRANSCRIPTIONAL ACTIVATOR DEVR_DOSR"/>
    <property type="match status" value="1"/>
</dbReference>
<dbReference type="AlphaFoldDB" id="A0A1E5CWS8"/>
<dbReference type="InterPro" id="IPR049151">
    <property type="entry name" value="CsgD-like_REC"/>
</dbReference>
<feature type="domain" description="HTH luxR-type" evidence="5">
    <location>
        <begin position="147"/>
        <end position="212"/>
    </location>
</feature>
<reference evidence="6 7" key="1">
    <citation type="journal article" date="2012" name="Science">
        <title>Ecological populations of bacteria act as socially cohesive units of antibiotic production and resistance.</title>
        <authorList>
            <person name="Cordero O.X."/>
            <person name="Wildschutte H."/>
            <person name="Kirkup B."/>
            <person name="Proehl S."/>
            <person name="Ngo L."/>
            <person name="Hussain F."/>
            <person name="Le Roux F."/>
            <person name="Mincer T."/>
            <person name="Polz M.F."/>
        </authorList>
    </citation>
    <scope>NUCLEOTIDE SEQUENCE [LARGE SCALE GENOMIC DNA]</scope>
    <source>
        <strain evidence="6 7">FF-238</strain>
    </source>
</reference>
<sequence>MEGKVLEKNKILLLSRTNIHSRLIQRELEKSNKFAIQQKTDKQFCQPYSVENISVILMSYHYIKDGLYTDLLSASTFDFNLVIYDVPVDLLCDTIVSWCCLKGILYEDAPVDHLTRCVEVVAKGDLWLPRNLMAQMLTRCRPYAPSTKNSIGELTKREQQILDRLVCGQSNLQIANELFVAESTVKTHIYKLYKKINVNCRKEAIRFARQQNQDNKKQQASSSGMPNQTTPPTLTLTI</sequence>
<dbReference type="PROSITE" id="PS50043">
    <property type="entry name" value="HTH_LUXR_2"/>
    <property type="match status" value="1"/>
</dbReference>
<name>A0A1E5CWS8_9VIBR</name>
<dbReference type="SMART" id="SM00421">
    <property type="entry name" value="HTH_LUXR"/>
    <property type="match status" value="1"/>
</dbReference>
<dbReference type="Proteomes" id="UP000094165">
    <property type="component" value="Unassembled WGS sequence"/>
</dbReference>
<keyword evidence="3" id="KW-0804">Transcription</keyword>
<evidence type="ECO:0000256" key="3">
    <source>
        <dbReference type="ARBA" id="ARBA00023163"/>
    </source>
</evidence>
<dbReference type="SUPFAM" id="SSF46894">
    <property type="entry name" value="C-terminal effector domain of the bipartite response regulators"/>
    <property type="match status" value="1"/>
</dbReference>